<gene>
    <name evidence="3" type="ORF">VTL71DRAFT_7880</name>
</gene>
<dbReference type="PANTHER" id="PTHR28583">
    <property type="entry name" value="ACID AMIDASE"/>
    <property type="match status" value="1"/>
</dbReference>
<dbReference type="PANTHER" id="PTHR28583:SF1">
    <property type="entry name" value="ACID CERAMIDASE"/>
    <property type="match status" value="1"/>
</dbReference>
<dbReference type="Pfam" id="PF15508">
    <property type="entry name" value="NAAA-beta"/>
    <property type="match status" value="1"/>
</dbReference>
<name>A0ABR4CWZ1_9HELO</name>
<accession>A0ABR4CWZ1</accession>
<sequence length="414" mass="46677">MAPPEAPPEALPKVASKNASIPTYTIDLSEPPEERYSQLAEDFASEMKALTSLLDEVLQMFIPWRWARKFVEWLASLFLRRVYSAEETEELRGISKAAGIDMHFLVALNVLLDSLLGCTSGGIMTSLSEKSEHNKRMMHFRTLDWGMDALRSVLVILVFVNSDIDEDAVIGRSITYAGFVGTLTGVRKDLSVSLNFRPSHSCSTLSLRKHQLLVLLGYRPSIGSIIRSMIVPSEVEKQKNPIPLSDQLNTFPKLRCPPCYLVLCDGTRTAVVQRDLDSTKVRMDTECIIVTNHDTEFTSSKWFFNPTGRRGKSSLGIKMRDWVQDSLERSACVWRKWSGVKKRLRKQLLEDGAKSEDLEQGGWASVRLKTLEGWLKADPVMNECTHFMCVMDPKTGLIRFLERGPAPEDTESKS</sequence>
<comment type="caution">
    <text evidence="3">The sequence shown here is derived from an EMBL/GenBank/DDBJ whole genome shotgun (WGS) entry which is preliminary data.</text>
</comment>
<dbReference type="InterPro" id="IPR029130">
    <property type="entry name" value="Acid_ceramidase_N"/>
</dbReference>
<dbReference type="EC" id="3.5.1.23" evidence="1"/>
<dbReference type="EMBL" id="JAZHXI010000002">
    <property type="protein sequence ID" value="KAL2074102.1"/>
    <property type="molecule type" value="Genomic_DNA"/>
</dbReference>
<proteinExistence type="predicted"/>
<evidence type="ECO:0000256" key="1">
    <source>
        <dbReference type="ARBA" id="ARBA00011891"/>
    </source>
</evidence>
<organism evidence="3 4">
    <name type="scientific">Oculimacula yallundae</name>
    <dbReference type="NCBI Taxonomy" id="86028"/>
    <lineage>
        <taxon>Eukaryota</taxon>
        <taxon>Fungi</taxon>
        <taxon>Dikarya</taxon>
        <taxon>Ascomycota</taxon>
        <taxon>Pezizomycotina</taxon>
        <taxon>Leotiomycetes</taxon>
        <taxon>Helotiales</taxon>
        <taxon>Ploettnerulaceae</taxon>
        <taxon>Oculimacula</taxon>
    </lineage>
</organism>
<evidence type="ECO:0000313" key="3">
    <source>
        <dbReference type="EMBL" id="KAL2074102.1"/>
    </source>
</evidence>
<protein>
    <recommendedName>
        <fullName evidence="1">ceramidase</fullName>
        <ecNumber evidence="1">3.5.1.23</ecNumber>
    </recommendedName>
</protein>
<keyword evidence="4" id="KW-1185">Reference proteome</keyword>
<reference evidence="3 4" key="1">
    <citation type="journal article" date="2024" name="Commun. Biol.">
        <title>Comparative genomic analysis of thermophilic fungi reveals convergent evolutionary adaptations and gene losses.</title>
        <authorList>
            <person name="Steindorff A.S."/>
            <person name="Aguilar-Pontes M.V."/>
            <person name="Robinson A.J."/>
            <person name="Andreopoulos B."/>
            <person name="LaButti K."/>
            <person name="Kuo A."/>
            <person name="Mondo S."/>
            <person name="Riley R."/>
            <person name="Otillar R."/>
            <person name="Haridas S."/>
            <person name="Lipzen A."/>
            <person name="Grimwood J."/>
            <person name="Schmutz J."/>
            <person name="Clum A."/>
            <person name="Reid I.D."/>
            <person name="Moisan M.C."/>
            <person name="Butler G."/>
            <person name="Nguyen T.T.M."/>
            <person name="Dewar K."/>
            <person name="Conant G."/>
            <person name="Drula E."/>
            <person name="Henrissat B."/>
            <person name="Hansel C."/>
            <person name="Singer S."/>
            <person name="Hutchinson M.I."/>
            <person name="de Vries R.P."/>
            <person name="Natvig D.O."/>
            <person name="Powell A.J."/>
            <person name="Tsang A."/>
            <person name="Grigoriev I.V."/>
        </authorList>
    </citation>
    <scope>NUCLEOTIDE SEQUENCE [LARGE SCALE GENOMIC DNA]</scope>
    <source>
        <strain evidence="3 4">CBS 494.80</strain>
    </source>
</reference>
<evidence type="ECO:0000313" key="4">
    <source>
        <dbReference type="Proteomes" id="UP001595075"/>
    </source>
</evidence>
<evidence type="ECO:0000259" key="2">
    <source>
        <dbReference type="Pfam" id="PF15508"/>
    </source>
</evidence>
<feature type="domain" description="Acid ceramidase N-terminal" evidence="2">
    <location>
        <begin position="21"/>
        <end position="81"/>
    </location>
</feature>
<dbReference type="Proteomes" id="UP001595075">
    <property type="component" value="Unassembled WGS sequence"/>
</dbReference>